<feature type="region of interest" description="Disordered" evidence="3">
    <location>
        <begin position="2706"/>
        <end position="2786"/>
    </location>
</feature>
<feature type="compositionally biased region" description="Acidic residues" evidence="3">
    <location>
        <begin position="2406"/>
        <end position="2417"/>
    </location>
</feature>
<feature type="region of interest" description="Disordered" evidence="3">
    <location>
        <begin position="2226"/>
        <end position="2692"/>
    </location>
</feature>
<dbReference type="GO" id="GO:0000055">
    <property type="term" value="P:ribosomal large subunit export from nucleus"/>
    <property type="evidence" value="ECO:0007669"/>
    <property type="project" value="TreeGrafter"/>
</dbReference>
<dbReference type="STRING" id="166423.A0A0M9A1Q5"/>
<feature type="compositionally biased region" description="Basic and acidic residues" evidence="3">
    <location>
        <begin position="2351"/>
        <end position="2405"/>
    </location>
</feature>
<feature type="compositionally biased region" description="Acidic residues" evidence="3">
    <location>
        <begin position="2531"/>
        <end position="2542"/>
    </location>
</feature>
<keyword evidence="6" id="KW-1185">Reference proteome</keyword>
<dbReference type="PANTHER" id="PTHR48103:SF2">
    <property type="entry name" value="MIDASIN"/>
    <property type="match status" value="1"/>
</dbReference>
<feature type="compositionally biased region" description="Basic and acidic residues" evidence="3">
    <location>
        <begin position="2733"/>
        <end position="2765"/>
    </location>
</feature>
<feature type="compositionally biased region" description="Acidic residues" evidence="3">
    <location>
        <begin position="2716"/>
        <end position="2732"/>
    </location>
</feature>
<dbReference type="Pfam" id="PF00092">
    <property type="entry name" value="VWA"/>
    <property type="match status" value="1"/>
</dbReference>
<dbReference type="PROSITE" id="PS50234">
    <property type="entry name" value="VWFA"/>
    <property type="match status" value="1"/>
</dbReference>
<feature type="compositionally biased region" description="Basic and acidic residues" evidence="3">
    <location>
        <begin position="2251"/>
        <end position="2305"/>
    </location>
</feature>
<organism evidence="5 6">
    <name type="scientific">Melipona quadrifasciata</name>
    <dbReference type="NCBI Taxonomy" id="166423"/>
    <lineage>
        <taxon>Eukaryota</taxon>
        <taxon>Metazoa</taxon>
        <taxon>Ecdysozoa</taxon>
        <taxon>Arthropoda</taxon>
        <taxon>Hexapoda</taxon>
        <taxon>Insecta</taxon>
        <taxon>Pterygota</taxon>
        <taxon>Neoptera</taxon>
        <taxon>Endopterygota</taxon>
        <taxon>Hymenoptera</taxon>
        <taxon>Apocrita</taxon>
        <taxon>Aculeata</taxon>
        <taxon>Apoidea</taxon>
        <taxon>Anthophila</taxon>
        <taxon>Apidae</taxon>
        <taxon>Melipona</taxon>
    </lineage>
</organism>
<dbReference type="SUPFAM" id="SSF53300">
    <property type="entry name" value="vWA-like"/>
    <property type="match status" value="1"/>
</dbReference>
<dbReference type="EMBL" id="KQ435784">
    <property type="protein sequence ID" value="KOX74606.1"/>
    <property type="molecule type" value="Genomic_DNA"/>
</dbReference>
<feature type="compositionally biased region" description="Acidic residues" evidence="3">
    <location>
        <begin position="2428"/>
        <end position="2458"/>
    </location>
</feature>
<dbReference type="Pfam" id="PF07728">
    <property type="entry name" value="AAA_5"/>
    <property type="match status" value="1"/>
</dbReference>
<evidence type="ECO:0000259" key="4">
    <source>
        <dbReference type="PROSITE" id="PS50234"/>
    </source>
</evidence>
<dbReference type="Gene3D" id="3.40.50.300">
    <property type="entry name" value="P-loop containing nucleotide triphosphate hydrolases"/>
    <property type="match status" value="1"/>
</dbReference>
<dbReference type="SUPFAM" id="SSF52540">
    <property type="entry name" value="P-loop containing nucleoside triphosphate hydrolases"/>
    <property type="match status" value="1"/>
</dbReference>
<accession>A0A0M9A1Q5</accession>
<proteinExistence type="predicted"/>
<feature type="compositionally biased region" description="Basic and acidic residues" evidence="3">
    <location>
        <begin position="2321"/>
        <end position="2336"/>
    </location>
</feature>
<feature type="compositionally biased region" description="Basic and acidic residues" evidence="3">
    <location>
        <begin position="2501"/>
        <end position="2530"/>
    </location>
</feature>
<reference evidence="5 6" key="1">
    <citation type="submission" date="2015-07" db="EMBL/GenBank/DDBJ databases">
        <title>The genome of Melipona quadrifasciata.</title>
        <authorList>
            <person name="Pan H."/>
            <person name="Kapheim K."/>
        </authorList>
    </citation>
    <scope>NUCLEOTIDE SEQUENCE [LARGE SCALE GENOMIC DNA]</scope>
    <source>
        <strain evidence="5">0111107301</strain>
        <tissue evidence="5">Whole body</tissue>
    </source>
</reference>
<feature type="compositionally biased region" description="Basic and acidic residues" evidence="3">
    <location>
        <begin position="2461"/>
        <end position="2470"/>
    </location>
</feature>
<dbReference type="GO" id="GO:0016887">
    <property type="term" value="F:ATP hydrolysis activity"/>
    <property type="evidence" value="ECO:0007669"/>
    <property type="project" value="InterPro"/>
</dbReference>
<dbReference type="GO" id="GO:0005634">
    <property type="term" value="C:nucleus"/>
    <property type="evidence" value="ECO:0007669"/>
    <property type="project" value="TreeGrafter"/>
</dbReference>
<dbReference type="SMART" id="SM00327">
    <property type="entry name" value="VWA"/>
    <property type="match status" value="1"/>
</dbReference>
<dbReference type="Gene3D" id="3.40.50.410">
    <property type="entry name" value="von Willebrand factor, type A domain"/>
    <property type="match status" value="1"/>
</dbReference>
<dbReference type="OrthoDB" id="422220at2759"/>
<dbReference type="InterPro" id="IPR002035">
    <property type="entry name" value="VWF_A"/>
</dbReference>
<feature type="domain" description="VWFA" evidence="4">
    <location>
        <begin position="2916"/>
        <end position="3109"/>
    </location>
</feature>
<dbReference type="GO" id="GO:0030687">
    <property type="term" value="C:preribosome, large subunit precursor"/>
    <property type="evidence" value="ECO:0007669"/>
    <property type="project" value="TreeGrafter"/>
</dbReference>
<name>A0A0M9A1Q5_9HYME</name>
<feature type="compositionally biased region" description="Gly residues" evidence="3">
    <location>
        <begin position="2237"/>
        <end position="2249"/>
    </location>
</feature>
<dbReference type="FunFam" id="3.40.50.410:FF:000028">
    <property type="entry name" value="Midasin"/>
    <property type="match status" value="1"/>
</dbReference>
<feature type="compositionally biased region" description="Basic and acidic residues" evidence="3">
    <location>
        <begin position="2593"/>
        <end position="2655"/>
    </location>
</feature>
<evidence type="ECO:0000256" key="2">
    <source>
        <dbReference type="ARBA" id="ARBA00022840"/>
    </source>
</evidence>
<evidence type="ECO:0000256" key="3">
    <source>
        <dbReference type="SAM" id="MobiDB-lite"/>
    </source>
</evidence>
<keyword evidence="1" id="KW-0547">Nucleotide-binding</keyword>
<feature type="compositionally biased region" description="Basic and acidic residues" evidence="3">
    <location>
        <begin position="2554"/>
        <end position="2575"/>
    </location>
</feature>
<protein>
    <submittedName>
        <fullName evidence="5">Midasin</fullName>
    </submittedName>
</protein>
<sequence>MENEYWQLGLNIENFENKSGTAQHRTNKTDYDRHLEELLERLETLLTGILRRKLKMENLDQLARYHALLENVRHLSTGAGGTTGATMSTETKLFLRKTKELSRLVSAMKELEISRELETELLEIGKKLADLSIVVERDKCLNAGGKFEWVDSVLVKCLRNGTWLLLDQVNLCSPAILDRLNGLLEPNGALTIGEKGVDEDGNVFTVKAHGNFRLFLTMDPRHGEISRAMRNRGVEISIPAPRHSVPSNSLDVTSLLNSCGIRSVNRQKLLLKVHGAVVDQYKLNEMLQVASFTSQQTSKGFAFEQSLRNSYRELCGSLDARSKHEALRKIDETLSEVVRDETPESFHDLDAMSLRTRSLRRNARLAIVEQQGFLLKLSLEKLLCIDDTGVQKIDLHDFFDRPPITNTMTFFRQLLLDFYERSSLDDLQTRRLWSRNILPRNKFNKLAEMNECLSNEVGNMEFLFRGKSAFEVPLNLIEPPTFSNNLVIALYFRLISLDCESERDLHKDKDVMYLKEYSSAVCSGESPKLCCNRRDETLGWRKLSTNLKNEPLILGFAEMAEQFGRIIEMILRNQNLSINDQEHVELRDGLKWYQRFHQMGKTELIDKSRGVFLDVREISSHLKVHYKWLTKLKVVSVSSPDNLIVRKNLIEICVKNFENVVEDTTRIEEMSGDVSKIEEINSKRKVETSEDFVEIEIWPIYEFFFFLFAYRFQRRFCDEFSDDFKEEMPGESFGRIYKESVFRKFEDVPTIPPRLIGLMKALNANEISTRRRITLLPELLFSVEEFAERSFAVKNSNILLHWYDNEEDGTEENFNIFQTNFINKSSLCDLIFELFLTSGSRKEMINFGNYKNQRRLLQTVQTLLWRNSLILNSDEFDISTNDSILLQFLVDYYLSVTNKVTFPLKLNTEEQNNLENRFFKPIRLLQEIKGKLENEDNVIERGNGWLILGYLQIFLFHDLGPIDPVQKIALKSKYIQENISELEHLMRVEDLQSVILGTSLSKERKASRINHLRTLSSEAKNFENIRAVRPSSSFQNLREEIENFSSNVGSYESIFKQIGQLNQLAEQHREEGSQASHREKLHEAIIWKKSLERFSGKLEKNFLVGFPDLVSPVISAVSNLHHGLSILIHELSNREFQNSSSDVCYNLLRFPVVGSCQENYINLAKLCSSEKLIFILTKQLKSKTVQKDRFTMIKIALKELENLSLVRNDVKSLWEELNGIFFKIRILWKEQEKQKEEQMKEKESLFKMKSTKEEEESDFKNIFPSYQQDFLELAEVFPDSHQDLSEFRKISENISSDEESFVEVISMKDARKIQEIHWNILRNCSPCDSNLKRPSTIVSRRSGNNLESSVSNLEPNFIGPLIQRLELLGSSVKTWPENLASQLVCCLNVLISEKCNFHSGNNDREVYDFYKDPNIPEIEQCQPLFHRLCEKISEFSKEWPENPILNSIKLIIDRLHSFSIDSSLSRFLVGVELLLTKIKQWEENARFDVSLADFIESFGEKVLRWRKLEISRWKDSLEVLEDDLKTWASKWWFFLFNLVDQYLAEDIEDIEDSSKSDNASKGKMIESLERFLVESSLIEFETRLRLNKIKALKEPIAKKLKDTIKITRWNDISYWSVKNTAEKTRRTLHKFVKEFRKGLEQNVASYLTLKTKVIESLETSSRRELKPSDFLVSLESRKLQKTEKLAGKARQFCENIIERNGYSEIRRDIETFVEESLKESKRLRSLEVDKTLAKSKQQAQLKSLLQQKKLALANYFKALSGLGVSYRIGILTWKNRKSEITNFTSVPLDLQEMQNFEFKSKYANIDKGLFEQWSGCNKYYYESLVKLNFLDGILNSGKGDLDMQNAERCHGFSVHLALLASRQKETIANFFKRFLPFRIQVSNLALVIEDIIKNTSNDTPENITKITKSEKLDVPVQRNLQTAMNNLQELLEVLQMSMKQIVIFLESCPTDSLAQENLLDLNETAVPVLKESNVPKASVTSMKDSLNLIKNMAIKLNLWITVSRKIEKSGQVFLFHQKHVDFLQLSYQEINEVKKKLVDLRCSFTLDHPISKNLNFLIEKIESSNELFTSTIEQSAESGDSSEYKVKLDKLVTQILLVVQRKLQDSQKLIEERNDVEKESSGSFEENLMTEKLIEPLKKVVPDLRLNTISKILGELLQIIHECDVKSANDCIRSLSQHLPLLEQYTLFLHYYLHEQVASFRLTCKFLYLQLNVFLDLATNGFCQPENLDTPEDDQEGGGTAEGGMGLADGEGQKDVSERIETEDQLEEARNPNEEEKDNERKDVEENEKGIEMSENFEGHMQDLEQREEEENDEEDDDLDKEMGETDETAEKLDEEIWKDEEEEEEENDDKNENKENEKEERGTGEKIGQEELSAKDTDENKSKDENEEREADGERKENERKEINEFEEPEVNDDQVDPYHGQNQPEIEPESFELPEDINLDEEAKEDNLEGDEENPFDIDQMKESTIPEEKEDESENKEEPEEDKQRDSDDEDVNEEEEKEKGEENENIDADKRRDEKVTDPEKDKENDTEQENIEEENRTEEDKAPPSFDAGSKEIDASQEVESRKDGSRDAVESQSNEEQMEIDPTENSTDDKRDKGTGQSQTEEREGHSGSKQEENVPISGKERSSKPVQKRREPGESDENRSLLDSETRPLAKKLKTTAMQDLDSQKEQERDEGVGGESETYEHIKNAEKFDDYVFDAATEEQIKKQASNLEEDEKDQMDDQLEDNDIEMHEEPESKNEEEETKKEQSQKLSENKKDKSANARGETSNDGEQIEIGGEVEGEMVETSRVLRGNESTIHTKLSELECNDLPVDIAQRRFEIESMLSQWSRGPSSMEATNVWSSISALTESAARELSEKLRLVLEPTLTSRLKGDYRTGKRINMRKVIPYIASEFRKDKIWLRRTKPSKRDYQIVLAIDDSSSMADNRSKELAFESLSLIGKAMTYLEVGQLAVVNFGERVNVLHPFGENFTEESGARLIQEMKFDQRKTMIGELLDFAIEMFACQGHSSDNAKLVTMLSDGRGIFSEGTERVTAAVRRAKLLNIFLVFIIVDNPLNKDSILDIRMPVFEDGRLLGIRSYMDNFPFPFYIILRDLDTLPVVLSDALRQWFEIVGRIDI</sequence>
<evidence type="ECO:0000256" key="1">
    <source>
        <dbReference type="ARBA" id="ARBA00022741"/>
    </source>
</evidence>
<gene>
    <name evidence="5" type="ORF">WN51_00561</name>
</gene>
<dbReference type="InterPro" id="IPR011704">
    <property type="entry name" value="ATPase_dyneun-rel_AAA"/>
</dbReference>
<dbReference type="PANTHER" id="PTHR48103">
    <property type="entry name" value="MIDASIN-RELATED"/>
    <property type="match status" value="1"/>
</dbReference>
<evidence type="ECO:0000313" key="5">
    <source>
        <dbReference type="EMBL" id="KOX74606.1"/>
    </source>
</evidence>
<dbReference type="GO" id="GO:0000027">
    <property type="term" value="P:ribosomal large subunit assembly"/>
    <property type="evidence" value="ECO:0007669"/>
    <property type="project" value="TreeGrafter"/>
</dbReference>
<dbReference type="GO" id="GO:0005524">
    <property type="term" value="F:ATP binding"/>
    <property type="evidence" value="ECO:0007669"/>
    <property type="project" value="UniProtKB-KW"/>
</dbReference>
<feature type="compositionally biased region" description="Acidic residues" evidence="3">
    <location>
        <begin position="2306"/>
        <end position="2320"/>
    </location>
</feature>
<dbReference type="Proteomes" id="UP000053105">
    <property type="component" value="Unassembled WGS sequence"/>
</dbReference>
<feature type="compositionally biased region" description="Basic and acidic residues" evidence="3">
    <location>
        <begin position="2669"/>
        <end position="2679"/>
    </location>
</feature>
<keyword evidence="2" id="KW-0067">ATP-binding</keyword>
<evidence type="ECO:0000313" key="6">
    <source>
        <dbReference type="Proteomes" id="UP000053105"/>
    </source>
</evidence>
<dbReference type="InterPro" id="IPR036465">
    <property type="entry name" value="vWFA_dom_sf"/>
</dbReference>
<dbReference type="InterPro" id="IPR027417">
    <property type="entry name" value="P-loop_NTPase"/>
</dbReference>
<feature type="compositionally biased region" description="Acidic residues" evidence="3">
    <location>
        <begin position="2337"/>
        <end position="2350"/>
    </location>
</feature>
<feature type="compositionally biased region" description="Acidic residues" evidence="3">
    <location>
        <begin position="2471"/>
        <end position="2500"/>
    </location>
</feature>